<dbReference type="InterPro" id="IPR027417">
    <property type="entry name" value="P-loop_NTPase"/>
</dbReference>
<dbReference type="InterPro" id="IPR038718">
    <property type="entry name" value="SNF2-like_sf"/>
</dbReference>
<dbReference type="Gene3D" id="3.40.50.10810">
    <property type="entry name" value="Tandem AAA-ATPase domain"/>
    <property type="match status" value="1"/>
</dbReference>
<dbReference type="GO" id="GO:0004386">
    <property type="term" value="F:helicase activity"/>
    <property type="evidence" value="ECO:0007669"/>
    <property type="project" value="UniProtKB-KW"/>
</dbReference>
<accession>A0A437KGS2</accession>
<keyword evidence="6" id="KW-0067">ATP-binding</keyword>
<dbReference type="FunFam" id="3.40.50.300:FF:000533">
    <property type="entry name" value="Helicase, Snf2 family"/>
    <property type="match status" value="1"/>
</dbReference>
<proteinExistence type="predicted"/>
<keyword evidence="2" id="KW-0863">Zinc-finger</keyword>
<evidence type="ECO:0000256" key="2">
    <source>
        <dbReference type="PROSITE-ProRule" id="PRU00325"/>
    </source>
</evidence>
<dbReference type="SMART" id="SM00487">
    <property type="entry name" value="DEXDc"/>
    <property type="match status" value="1"/>
</dbReference>
<dbReference type="Pfam" id="PF08455">
    <property type="entry name" value="SNF2_assoc"/>
    <property type="match status" value="1"/>
</dbReference>
<dbReference type="InterPro" id="IPR007527">
    <property type="entry name" value="Znf_SWIM"/>
</dbReference>
<comment type="caution">
    <text evidence="6">The sequence shown here is derived from an EMBL/GenBank/DDBJ whole genome shotgun (WGS) entry which is preliminary data.</text>
</comment>
<evidence type="ECO:0000313" key="6">
    <source>
        <dbReference type="EMBL" id="RVT67369.1"/>
    </source>
</evidence>
<keyword evidence="1" id="KW-0378">Hydrolase</keyword>
<evidence type="ECO:0000259" key="3">
    <source>
        <dbReference type="PROSITE" id="PS50966"/>
    </source>
</evidence>
<dbReference type="AlphaFoldDB" id="A0A437KGS2"/>
<dbReference type="GO" id="GO:0005524">
    <property type="term" value="F:ATP binding"/>
    <property type="evidence" value="ECO:0007669"/>
    <property type="project" value="InterPro"/>
</dbReference>
<organism evidence="6 7">
    <name type="scientific">Niallia taxi</name>
    <dbReference type="NCBI Taxonomy" id="2499688"/>
    <lineage>
        <taxon>Bacteria</taxon>
        <taxon>Bacillati</taxon>
        <taxon>Bacillota</taxon>
        <taxon>Bacilli</taxon>
        <taxon>Bacillales</taxon>
        <taxon>Bacillaceae</taxon>
        <taxon>Niallia</taxon>
    </lineage>
</organism>
<dbReference type="Pfam" id="PF00271">
    <property type="entry name" value="Helicase_C"/>
    <property type="match status" value="1"/>
</dbReference>
<dbReference type="Pfam" id="PF04434">
    <property type="entry name" value="SWIM"/>
    <property type="match status" value="1"/>
</dbReference>
<dbReference type="CDD" id="cd18793">
    <property type="entry name" value="SF2_C_SNF"/>
    <property type="match status" value="1"/>
</dbReference>
<gene>
    <name evidence="6" type="ORF">EM808_02515</name>
</gene>
<evidence type="ECO:0000256" key="1">
    <source>
        <dbReference type="ARBA" id="ARBA00022801"/>
    </source>
</evidence>
<dbReference type="InterPro" id="IPR014001">
    <property type="entry name" value="Helicase_ATP-bd"/>
</dbReference>
<protein>
    <submittedName>
        <fullName evidence="6">Helicase SNF</fullName>
    </submittedName>
</protein>
<dbReference type="InterPro" id="IPR013663">
    <property type="entry name" value="Helicase_SWF/SNF/SWI_bac"/>
</dbReference>
<name>A0A437KGS2_9BACI</name>
<dbReference type="PROSITE" id="PS50966">
    <property type="entry name" value="ZF_SWIM"/>
    <property type="match status" value="1"/>
</dbReference>
<dbReference type="GO" id="GO:0016787">
    <property type="term" value="F:hydrolase activity"/>
    <property type="evidence" value="ECO:0007669"/>
    <property type="project" value="UniProtKB-KW"/>
</dbReference>
<dbReference type="Pfam" id="PF00176">
    <property type="entry name" value="SNF2-rel_dom"/>
    <property type="match status" value="1"/>
</dbReference>
<keyword evidence="2" id="KW-0862">Zinc</keyword>
<dbReference type="InterPro" id="IPR000330">
    <property type="entry name" value="SNF2_N"/>
</dbReference>
<dbReference type="InterPro" id="IPR001650">
    <property type="entry name" value="Helicase_C-like"/>
</dbReference>
<feature type="domain" description="Helicase C-terminal" evidence="5">
    <location>
        <begin position="890"/>
        <end position="1055"/>
    </location>
</feature>
<evidence type="ECO:0000259" key="4">
    <source>
        <dbReference type="PROSITE" id="PS51192"/>
    </source>
</evidence>
<evidence type="ECO:0000259" key="5">
    <source>
        <dbReference type="PROSITE" id="PS51194"/>
    </source>
</evidence>
<dbReference type="GO" id="GO:0008270">
    <property type="term" value="F:zinc ion binding"/>
    <property type="evidence" value="ECO:0007669"/>
    <property type="project" value="UniProtKB-KW"/>
</dbReference>
<reference evidence="6 7" key="1">
    <citation type="submission" date="2019-01" db="EMBL/GenBank/DDBJ databases">
        <title>Bacillus sp. M5HDSG1-1, whole genome shotgun sequence.</title>
        <authorList>
            <person name="Tuo L."/>
        </authorList>
    </citation>
    <scope>NUCLEOTIDE SEQUENCE [LARGE SCALE GENOMIC DNA]</scope>
    <source>
        <strain evidence="6 7">M5HDSG1-1</strain>
    </source>
</reference>
<dbReference type="EMBL" id="RZTZ01000001">
    <property type="protein sequence ID" value="RVT67369.1"/>
    <property type="molecule type" value="Genomic_DNA"/>
</dbReference>
<dbReference type="PANTHER" id="PTHR10799">
    <property type="entry name" value="SNF2/RAD54 HELICASE FAMILY"/>
    <property type="match status" value="1"/>
</dbReference>
<dbReference type="InterPro" id="IPR049730">
    <property type="entry name" value="SNF2/RAD54-like_C"/>
</dbReference>
<dbReference type="PROSITE" id="PS51192">
    <property type="entry name" value="HELICASE_ATP_BIND_1"/>
    <property type="match status" value="1"/>
</dbReference>
<keyword evidence="7" id="KW-1185">Reference proteome</keyword>
<sequence>MNVRLTKNIIKEMCGNVSFKRGDSFVRSNKVTFQLFNADTCKATVHGADDFKVSIKTTSDSIQAECSCPKLASFQKDCQHVAAVLLAVYEHQVKKTAPHIEQREDLLADELLSIFDLQPKRKSAHQRHFENREVRKAVFVCRVEEVNKRVMLAVEMRIDDVVVPNMHAFLLAWKQANVYTTETINHNPETQCFIKEADALLGGLLAVAEDENAYLPQLSKTGMAEERHMVFLTPSSWPSVRKLLTKAPHVEFQCWAETHQGLTLSSGKLPLIFQFEYGKTGNHQLSISGMEQIQLLPMYDSVVSSGTIYEVDSQDIQRLTELKGMLEQTGTNHIPIRQNQAEFFLEKVAPNLRKLGSVHISSQFVRTPLLAKLYLDRVNNRLLASLEFHYGHIVINPVESRDVPAQGAFVREEEKENEILKIMENSSFAETESGYILYNEELEYEFLYNTLPELKLSVQIYATTAVRNRIFKGNSFPKFRVKVKKDRINWLEFKFEMEGFPEREIKELLSALDEKRKYYRLQNGSLLSLQTREFEKIQQFLRFPELELKEEVDMFELPFTEGLSLFSDGEQGILELDESMAELMQVIRNPERSDIEVPEHLQSILKDYQKTGFKWMKTLARYGFGGILADDMGLGKTLQSITFIASELPAIKKDNKPILVVCPSSLTYNWLQEIMKFAPEIQAVVIDGAAIERKKLLDELDGMDVVITSYPLLRKDIKWYATHVFHTAFFDEAQAFKNAGTQTAKAVKQIHADNRFALTGTPVENSIEELWSLYYIVFPQLFRSLKEYANLTRKQIAQRIKPFLLRRLKEDVLMELPRKEEWEEAVDLLPDQKKLYGAYLAKLRHDTFKHLDKATLRKNRIRILAGLTRLRQICCHPALFVDGYNGKSSKLEQLMQLVEESKQAGRRVLIFSQFTKMLDLIGRELAVRDMPFFYLDGNTPSSERVELCHRYNAGERDYFLISLKAGGTGLNLMSADTVILYDTWWNPAVEEQAADRAHRIGQENVVQVIKLMAKGTIEEKIHELQEKKRLLVDELINTDEAVLSSITEEELRSLLL</sequence>
<dbReference type="SUPFAM" id="SSF52540">
    <property type="entry name" value="P-loop containing nucleoside triphosphate hydrolases"/>
    <property type="match status" value="2"/>
</dbReference>
<dbReference type="Proteomes" id="UP000288024">
    <property type="component" value="Unassembled WGS sequence"/>
</dbReference>
<feature type="domain" description="SWIM-type" evidence="3">
    <location>
        <begin position="51"/>
        <end position="89"/>
    </location>
</feature>
<keyword evidence="6" id="KW-0347">Helicase</keyword>
<keyword evidence="2" id="KW-0479">Metal-binding</keyword>
<evidence type="ECO:0000313" key="7">
    <source>
        <dbReference type="Proteomes" id="UP000288024"/>
    </source>
</evidence>
<dbReference type="SMART" id="SM00490">
    <property type="entry name" value="HELICc"/>
    <property type="match status" value="1"/>
</dbReference>
<dbReference type="Gene3D" id="3.40.50.300">
    <property type="entry name" value="P-loop containing nucleotide triphosphate hydrolases"/>
    <property type="match status" value="1"/>
</dbReference>
<keyword evidence="6" id="KW-0547">Nucleotide-binding</keyword>
<dbReference type="PROSITE" id="PS51194">
    <property type="entry name" value="HELICASE_CTER"/>
    <property type="match status" value="1"/>
</dbReference>
<dbReference type="RefSeq" id="WP_127735338.1">
    <property type="nucleotide sequence ID" value="NZ_JARMUX010000006.1"/>
</dbReference>
<feature type="domain" description="Helicase ATP-binding" evidence="4">
    <location>
        <begin position="617"/>
        <end position="780"/>
    </location>
</feature>